<keyword evidence="2" id="KW-1185">Reference proteome</keyword>
<sequence>MKTFPFNESGFDDMRAWIADNQAKFNSLYYDAQEMARIIGGDAWLFHCDFWEQFEEDDSNHDQLVEDANWDFSPEGFERYQTLLFVKAGVDEARVRSEMRQLETMEGE</sequence>
<gene>
    <name evidence="1" type="ORF">XAC301_32450</name>
</gene>
<organism evidence="1 2">
    <name type="scientific">Xanthomonas arboricola pv. corylina</name>
    <dbReference type="NCBI Taxonomy" id="487821"/>
    <lineage>
        <taxon>Bacteria</taxon>
        <taxon>Pseudomonadati</taxon>
        <taxon>Pseudomonadota</taxon>
        <taxon>Gammaproteobacteria</taxon>
        <taxon>Lysobacterales</taxon>
        <taxon>Lysobacteraceae</taxon>
        <taxon>Xanthomonas</taxon>
    </lineage>
</organism>
<reference evidence="1 2" key="1">
    <citation type="submission" date="2021-02" db="EMBL/GenBank/DDBJ databases">
        <authorList>
            <person name="Pothier F. J."/>
        </authorList>
    </citation>
    <scope>NUCLEOTIDE SEQUENCE [LARGE SCALE GENOMIC DNA]</scope>
    <source>
        <strain evidence="1 2">301</strain>
    </source>
</reference>
<dbReference type="EMBL" id="HG992338">
    <property type="protein sequence ID" value="CAE6815843.1"/>
    <property type="molecule type" value="Genomic_DNA"/>
</dbReference>
<dbReference type="EMBL" id="HG992338">
    <property type="protein sequence ID" value="CAE6815823.1"/>
    <property type="molecule type" value="Genomic_DNA"/>
</dbReference>
<dbReference type="RefSeq" id="WP_039810231.1">
    <property type="nucleotide sequence ID" value="NZ_HG992338.1"/>
</dbReference>
<proteinExistence type="predicted"/>
<accession>A0ABM8SKT2</accession>
<dbReference type="Proteomes" id="UP000835287">
    <property type="component" value="Chromosome"/>
</dbReference>
<evidence type="ECO:0000313" key="2">
    <source>
        <dbReference type="Proteomes" id="UP000835287"/>
    </source>
</evidence>
<name>A0ABM8SKT2_9XANT</name>
<evidence type="ECO:0000313" key="1">
    <source>
        <dbReference type="EMBL" id="CAE6815823.1"/>
    </source>
</evidence>
<protein>
    <submittedName>
        <fullName evidence="1">Uncharacterized protein</fullName>
    </submittedName>
</protein>